<evidence type="ECO:0000313" key="7">
    <source>
        <dbReference type="EMBL" id="QZP36941.1"/>
    </source>
</evidence>
<name>A0A8T8WAU1_9EURY</name>
<dbReference type="PROSITE" id="PS00609">
    <property type="entry name" value="GLYCOSYL_HYDROL_F32"/>
    <property type="match status" value="1"/>
</dbReference>
<evidence type="ECO:0000256" key="2">
    <source>
        <dbReference type="ARBA" id="ARBA00012758"/>
    </source>
</evidence>
<dbReference type="EC" id="3.2.1.26" evidence="2"/>
<sequence length="719" mass="80723">MNIEQEEETSMSATHPTYRVACIVPEGRKQVPESIEWSALASEADVVALSDLTDSNIDNYDVLWWHSEAPVEASNTACKKIRSFVESGGGLLLTHGAVTAATSLGVETHEPDWVERRTPDSSGFLVRKLYETHPVFEGIDDFEVRTVTSEETLSVHYEDKTPKEGDVLAATVESSRYPSKKSLLHWEFGNGRVIGVGHGFSSTTESDRHLETRTRLLRNICSYLNGNERTPPTMGRPKGREELEAMRRAVPDRLHRPKYHFSPPANWLNDPNGLVHWNGSYHLFYQYNPSGPFHGTIHWGHAVSDDLVHWEDKPLALTPTPGGPDEHGCWSGALVDDDGTPRIMYTGGSGRTQLPCLATAADDDLTTWRKDPANPVIETPPDSLDLLSTVHWDIEFRDHALHRVDGVWYQIIGSGIEREGGTALLFRSENLRDWEYCHPLLVGDWRETGPIWECPELLRFDDGALLHISDYTNVVAITGAYDQDELHFEPDRRSLLDHGAFYAPQSMKTDDGKTIMFGWVREERNAESQWEAGWSGHMSLPREISMTKDQRQQINVADSVAELRETHHHFEDVQVVPGESGYLDGVSGDALELSLTLDAADVEEFGLILRQSPEGEERTVVTCDIPEREVRVDRSQSSLSSNVDNSAQSMPIRLAEDGTFTLRVFLDRSVIELFANDAQCLTSRIYPTRSDSLGVDLYSTYNDVMVNSLDVWEMGSAYE</sequence>
<protein>
    <recommendedName>
        <fullName evidence="2">beta-fructofuranosidase</fullName>
        <ecNumber evidence="2">3.2.1.26</ecNumber>
    </recommendedName>
</protein>
<dbReference type="InterPro" id="IPR013320">
    <property type="entry name" value="ConA-like_dom_sf"/>
</dbReference>
<dbReference type="RefSeq" id="WP_222606758.1">
    <property type="nucleotide sequence ID" value="NZ_CP081958.1"/>
</dbReference>
<dbReference type="GO" id="GO:0004564">
    <property type="term" value="F:beta-fructofuranosidase activity"/>
    <property type="evidence" value="ECO:0007669"/>
    <property type="project" value="UniProtKB-EC"/>
</dbReference>
<dbReference type="Gene3D" id="2.60.120.560">
    <property type="entry name" value="Exo-inulinase, domain 1"/>
    <property type="match status" value="1"/>
</dbReference>
<evidence type="ECO:0000313" key="8">
    <source>
        <dbReference type="Proteomes" id="UP000826254"/>
    </source>
</evidence>
<dbReference type="GO" id="GO:0005975">
    <property type="term" value="P:carbohydrate metabolic process"/>
    <property type="evidence" value="ECO:0007669"/>
    <property type="project" value="InterPro"/>
</dbReference>
<dbReference type="InterPro" id="IPR023296">
    <property type="entry name" value="Glyco_hydro_beta-prop_sf"/>
</dbReference>
<dbReference type="PANTHER" id="PTHR43101">
    <property type="entry name" value="BETA-FRUCTOSIDASE"/>
    <property type="match status" value="1"/>
</dbReference>
<reference evidence="7 8" key="1">
    <citation type="journal article" date="2021" name="Int. J. Syst. Evol. Microbiol.">
        <title>Halobaculum halophilum sp. nov. and Halobaculum salinum sp. nov., isolated from salt lake and saline soil.</title>
        <authorList>
            <person name="Cui H.L."/>
            <person name="Shi X.W."/>
            <person name="Yin X.M."/>
            <person name="Yang X.Y."/>
            <person name="Hou J."/>
            <person name="Zhu L."/>
        </authorList>
    </citation>
    <scope>NUCLEOTIDE SEQUENCE [LARGE SCALE GENOMIC DNA]</scope>
    <source>
        <strain evidence="7 8">NBRC 109044</strain>
    </source>
</reference>
<dbReference type="GeneID" id="67178806"/>
<dbReference type="EMBL" id="CP081958">
    <property type="protein sequence ID" value="QZP36941.1"/>
    <property type="molecule type" value="Genomic_DNA"/>
</dbReference>
<evidence type="ECO:0000256" key="1">
    <source>
        <dbReference type="ARBA" id="ARBA00009902"/>
    </source>
</evidence>
<dbReference type="SUPFAM" id="SSF49899">
    <property type="entry name" value="Concanavalin A-like lectins/glucanases"/>
    <property type="match status" value="1"/>
</dbReference>
<evidence type="ECO:0000259" key="6">
    <source>
        <dbReference type="Pfam" id="PF08244"/>
    </source>
</evidence>
<dbReference type="CDD" id="cd08996">
    <property type="entry name" value="GH32_FFase"/>
    <property type="match status" value="1"/>
</dbReference>
<accession>A0A8T8WAU1</accession>
<dbReference type="SUPFAM" id="SSF75005">
    <property type="entry name" value="Arabinanase/levansucrase/invertase"/>
    <property type="match status" value="1"/>
</dbReference>
<dbReference type="Gene3D" id="2.115.10.20">
    <property type="entry name" value="Glycosyl hydrolase domain, family 43"/>
    <property type="match status" value="1"/>
</dbReference>
<feature type="domain" description="Glycosyl hydrolase family 32 C-terminal" evidence="6">
    <location>
        <begin position="561"/>
        <end position="713"/>
    </location>
</feature>
<keyword evidence="8" id="KW-1185">Reference proteome</keyword>
<dbReference type="InterPro" id="IPR013148">
    <property type="entry name" value="Glyco_hydro_32_N"/>
</dbReference>
<keyword evidence="3" id="KW-0378">Hydrolase</keyword>
<evidence type="ECO:0000256" key="3">
    <source>
        <dbReference type="ARBA" id="ARBA00022801"/>
    </source>
</evidence>
<dbReference type="SUPFAM" id="SSF52317">
    <property type="entry name" value="Class I glutamine amidotransferase-like"/>
    <property type="match status" value="1"/>
</dbReference>
<dbReference type="InterPro" id="IPR018053">
    <property type="entry name" value="Glyco_hydro_32_AS"/>
</dbReference>
<dbReference type="InterPro" id="IPR051214">
    <property type="entry name" value="GH32_Enzymes"/>
</dbReference>
<dbReference type="InterPro" id="IPR001362">
    <property type="entry name" value="Glyco_hydro_32"/>
</dbReference>
<dbReference type="Pfam" id="PF00251">
    <property type="entry name" value="Glyco_hydro_32N"/>
    <property type="match status" value="1"/>
</dbReference>
<gene>
    <name evidence="7" type="ORF">K6T50_11650</name>
</gene>
<dbReference type="SMART" id="SM00640">
    <property type="entry name" value="Glyco_32"/>
    <property type="match status" value="1"/>
</dbReference>
<evidence type="ECO:0000256" key="4">
    <source>
        <dbReference type="ARBA" id="ARBA00023295"/>
    </source>
</evidence>
<feature type="domain" description="Glycosyl hydrolase family 32 N-terminal" evidence="5">
    <location>
        <begin position="260"/>
        <end position="552"/>
    </location>
</feature>
<dbReference type="KEGG" id="hmp:K6T50_11650"/>
<keyword evidence="4" id="KW-0326">Glycosidase</keyword>
<dbReference type="AlphaFoldDB" id="A0A8T8WAU1"/>
<comment type="similarity">
    <text evidence="1">Belongs to the glycosyl hydrolase 32 family.</text>
</comment>
<dbReference type="Proteomes" id="UP000826254">
    <property type="component" value="Chromosome"/>
</dbReference>
<dbReference type="InterPro" id="IPR029062">
    <property type="entry name" value="Class_I_gatase-like"/>
</dbReference>
<dbReference type="PANTHER" id="PTHR43101:SF1">
    <property type="entry name" value="BETA-FRUCTOSIDASE"/>
    <property type="match status" value="1"/>
</dbReference>
<dbReference type="InterPro" id="IPR013189">
    <property type="entry name" value="Glyco_hydro_32_C"/>
</dbReference>
<dbReference type="Gene3D" id="3.40.50.880">
    <property type="match status" value="1"/>
</dbReference>
<evidence type="ECO:0000259" key="5">
    <source>
        <dbReference type="Pfam" id="PF00251"/>
    </source>
</evidence>
<organism evidence="7 8">
    <name type="scientific">Halobaculum magnesiiphilum</name>
    <dbReference type="NCBI Taxonomy" id="1017351"/>
    <lineage>
        <taxon>Archaea</taxon>
        <taxon>Methanobacteriati</taxon>
        <taxon>Methanobacteriota</taxon>
        <taxon>Stenosarchaea group</taxon>
        <taxon>Halobacteria</taxon>
        <taxon>Halobacteriales</taxon>
        <taxon>Haloferacaceae</taxon>
        <taxon>Halobaculum</taxon>
    </lineage>
</organism>
<proteinExistence type="inferred from homology"/>
<dbReference type="Pfam" id="PF08244">
    <property type="entry name" value="Glyco_hydro_32C"/>
    <property type="match status" value="1"/>
</dbReference>